<keyword evidence="2" id="KW-1185">Reference proteome</keyword>
<reference evidence="1 2" key="1">
    <citation type="journal article" date="2022" name="New Phytol.">
        <title>Ecological generalism drives hyperdiversity of secondary metabolite gene clusters in xylarialean endophytes.</title>
        <authorList>
            <person name="Franco M.E.E."/>
            <person name="Wisecaver J.H."/>
            <person name="Arnold A.E."/>
            <person name="Ju Y.M."/>
            <person name="Slot J.C."/>
            <person name="Ahrendt S."/>
            <person name="Moore L.P."/>
            <person name="Eastman K.E."/>
            <person name="Scott K."/>
            <person name="Konkel Z."/>
            <person name="Mondo S.J."/>
            <person name="Kuo A."/>
            <person name="Hayes R.D."/>
            <person name="Haridas S."/>
            <person name="Andreopoulos B."/>
            <person name="Riley R."/>
            <person name="LaButti K."/>
            <person name="Pangilinan J."/>
            <person name="Lipzen A."/>
            <person name="Amirebrahimi M."/>
            <person name="Yan J."/>
            <person name="Adam C."/>
            <person name="Keymanesh K."/>
            <person name="Ng V."/>
            <person name="Louie K."/>
            <person name="Northen T."/>
            <person name="Drula E."/>
            <person name="Henrissat B."/>
            <person name="Hsieh H.M."/>
            <person name="Youens-Clark K."/>
            <person name="Lutzoni F."/>
            <person name="Miadlikowska J."/>
            <person name="Eastwood D.C."/>
            <person name="Hamelin R.C."/>
            <person name="Grigoriev I.V."/>
            <person name="U'Ren J.M."/>
        </authorList>
    </citation>
    <scope>NUCLEOTIDE SEQUENCE [LARGE SCALE GENOMIC DNA]</scope>
    <source>
        <strain evidence="1 2">ER1909</strain>
    </source>
</reference>
<organism evidence="1 2">
    <name type="scientific">Hypoxylon rubiginosum</name>
    <dbReference type="NCBI Taxonomy" id="110542"/>
    <lineage>
        <taxon>Eukaryota</taxon>
        <taxon>Fungi</taxon>
        <taxon>Dikarya</taxon>
        <taxon>Ascomycota</taxon>
        <taxon>Pezizomycotina</taxon>
        <taxon>Sordariomycetes</taxon>
        <taxon>Xylariomycetidae</taxon>
        <taxon>Xylariales</taxon>
        <taxon>Hypoxylaceae</taxon>
        <taxon>Hypoxylon</taxon>
    </lineage>
</organism>
<sequence>MDPSSDFKPLDGWYCRFLENWVYAWPEPPLRKWTKPMDIIFEEPNYSSYWIRLCQLDTVLGHAGAVTDITGSVFAADFVAAYPEAKVVLNYRAWQQSAKITLAGENDNCAIWLIAHINQDALWPWHYIACQAYTELPTAGNMRRGIFCNRKWPIPDEPFPHVNAGMG</sequence>
<evidence type="ECO:0000313" key="1">
    <source>
        <dbReference type="EMBL" id="KAI6084978.1"/>
    </source>
</evidence>
<comment type="caution">
    <text evidence="1">The sequence shown here is derived from an EMBL/GenBank/DDBJ whole genome shotgun (WGS) entry which is preliminary data.</text>
</comment>
<gene>
    <name evidence="1" type="ORF">F4821DRAFT_270797</name>
</gene>
<proteinExistence type="predicted"/>
<protein>
    <submittedName>
        <fullName evidence="1">Uncharacterized protein</fullName>
    </submittedName>
</protein>
<dbReference type="Proteomes" id="UP001497680">
    <property type="component" value="Unassembled WGS sequence"/>
</dbReference>
<name>A0ACC0CX80_9PEZI</name>
<accession>A0ACC0CX80</accession>
<evidence type="ECO:0000313" key="2">
    <source>
        <dbReference type="Proteomes" id="UP001497680"/>
    </source>
</evidence>
<dbReference type="EMBL" id="MU394330">
    <property type="protein sequence ID" value="KAI6084978.1"/>
    <property type="molecule type" value="Genomic_DNA"/>
</dbReference>